<feature type="region of interest" description="Disordered" evidence="1">
    <location>
        <begin position="180"/>
        <end position="220"/>
    </location>
</feature>
<feature type="compositionally biased region" description="Basic and acidic residues" evidence="1">
    <location>
        <begin position="74"/>
        <end position="100"/>
    </location>
</feature>
<organism evidence="2 3">
    <name type="scientific">Vanilla planifolia</name>
    <name type="common">Vanilla</name>
    <dbReference type="NCBI Taxonomy" id="51239"/>
    <lineage>
        <taxon>Eukaryota</taxon>
        <taxon>Viridiplantae</taxon>
        <taxon>Streptophyta</taxon>
        <taxon>Embryophyta</taxon>
        <taxon>Tracheophyta</taxon>
        <taxon>Spermatophyta</taxon>
        <taxon>Magnoliopsida</taxon>
        <taxon>Liliopsida</taxon>
        <taxon>Asparagales</taxon>
        <taxon>Orchidaceae</taxon>
        <taxon>Vanilloideae</taxon>
        <taxon>Vanilleae</taxon>
        <taxon>Vanilla</taxon>
    </lineage>
</organism>
<dbReference type="OrthoDB" id="361835at2759"/>
<evidence type="ECO:0000313" key="3">
    <source>
        <dbReference type="Proteomes" id="UP000639772"/>
    </source>
</evidence>
<dbReference type="Proteomes" id="UP000639772">
    <property type="component" value="Chromosome 1"/>
</dbReference>
<feature type="compositionally biased region" description="Basic residues" evidence="1">
    <location>
        <begin position="211"/>
        <end position="220"/>
    </location>
</feature>
<name>A0A835VJK9_VANPL</name>
<dbReference type="PANTHER" id="PTHR33828:SF2">
    <property type="entry name" value="NUCLEOLIN"/>
    <property type="match status" value="1"/>
</dbReference>
<proteinExistence type="predicted"/>
<reference evidence="2 3" key="1">
    <citation type="journal article" date="2020" name="Nat. Food">
        <title>A phased Vanilla planifolia genome enables genetic improvement of flavour and production.</title>
        <authorList>
            <person name="Hasing T."/>
            <person name="Tang H."/>
            <person name="Brym M."/>
            <person name="Khazi F."/>
            <person name="Huang T."/>
            <person name="Chambers A.H."/>
        </authorList>
    </citation>
    <scope>NUCLEOTIDE SEQUENCE [LARGE SCALE GENOMIC DNA]</scope>
    <source>
        <tissue evidence="2">Leaf</tissue>
    </source>
</reference>
<accession>A0A835VJK9</accession>
<feature type="compositionally biased region" description="Acidic residues" evidence="1">
    <location>
        <begin position="194"/>
        <end position="205"/>
    </location>
</feature>
<feature type="compositionally biased region" description="Basic residues" evidence="1">
    <location>
        <begin position="52"/>
        <end position="67"/>
    </location>
</feature>
<sequence>MPSNLPKVKKEEGEDIEDEKFQKKKNSGTRTVKKEPLVITKKEEEEEEPEKKNKKRKREEKKKKVKNLKVAASRQKDEISKKEKKVYELPGQRHDPPEMRDPLRIFYETLYEKVPTSEMAAFWMMEWGLLPAGEARKVYEKKLLKSQNQKLNSPSKPKVISVKKSTTIKAKKTSIATSKTIVKTSKERKKVSDSDADDDGDDDSDFISKKAGNRRKLSSK</sequence>
<dbReference type="AlphaFoldDB" id="A0A835VJK9"/>
<dbReference type="EMBL" id="JADCNM010000001">
    <property type="protein sequence ID" value="KAG0503049.1"/>
    <property type="molecule type" value="Genomic_DNA"/>
</dbReference>
<comment type="caution">
    <text evidence="2">The sequence shown here is derived from an EMBL/GenBank/DDBJ whole genome shotgun (WGS) entry which is preliminary data.</text>
</comment>
<gene>
    <name evidence="2" type="ORF">HPP92_003121</name>
</gene>
<feature type="compositionally biased region" description="Basic and acidic residues" evidence="1">
    <location>
        <begin position="32"/>
        <end position="43"/>
    </location>
</feature>
<protein>
    <submittedName>
        <fullName evidence="2">Uncharacterized protein</fullName>
    </submittedName>
</protein>
<evidence type="ECO:0000313" key="2">
    <source>
        <dbReference type="EMBL" id="KAG0503049.1"/>
    </source>
</evidence>
<feature type="region of interest" description="Disordered" evidence="1">
    <location>
        <begin position="1"/>
        <end position="100"/>
    </location>
</feature>
<evidence type="ECO:0000256" key="1">
    <source>
        <dbReference type="SAM" id="MobiDB-lite"/>
    </source>
</evidence>
<dbReference type="PANTHER" id="PTHR33828">
    <property type="entry name" value="OS05G0596200 PROTEIN"/>
    <property type="match status" value="1"/>
</dbReference>